<dbReference type="GO" id="GO:0005886">
    <property type="term" value="C:plasma membrane"/>
    <property type="evidence" value="ECO:0007669"/>
    <property type="project" value="UniProtKB-SubCell"/>
</dbReference>
<proteinExistence type="predicted"/>
<dbReference type="EC" id="3.1.1.116" evidence="14"/>
<dbReference type="GeneID" id="94829049"/>
<dbReference type="Gene3D" id="3.40.50.1820">
    <property type="entry name" value="alpha/beta hydrolase"/>
    <property type="match status" value="1"/>
</dbReference>
<evidence type="ECO:0000256" key="1">
    <source>
        <dbReference type="ARBA" id="ARBA00001913"/>
    </source>
</evidence>
<dbReference type="PANTHER" id="PTHR45792:SF8">
    <property type="entry name" value="DIACYLGLYCEROL LIPASE-ALPHA"/>
    <property type="match status" value="1"/>
</dbReference>
<dbReference type="Proteomes" id="UP000179807">
    <property type="component" value="Unassembled WGS sequence"/>
</dbReference>
<sequence>MVLPRKLPSFPGFTLELIRFACMCANMSYYKMIDFPDDNIIQAFEDNTYCRPCYYVLYHNNSYYIVIRGTSSPKDIQTDANILETRFTVKDEEIYIKDGFFYSARFIYMMTRDLLLEKARGKPIYIIGHSMGGSVATVLNILFSRYKETESLDVYTVAIAPAPSVSKIPHDNWKKIISIVYEGDPVPKMYVMNVVKSNISRLWIDSLIGTVSSKVKILHGVFTGKYDYHALHKPNSVSVVEELTGYIFYIHEKTNKTRFRDFFLTPKDMINQGVYNFNFFKRHSNDNYCEELNHVTEF</sequence>
<keyword evidence="7" id="KW-0378">Hydrolase</keyword>
<dbReference type="GO" id="GO:0016042">
    <property type="term" value="P:lipid catabolic process"/>
    <property type="evidence" value="ECO:0007669"/>
    <property type="project" value="UniProtKB-KW"/>
</dbReference>
<evidence type="ECO:0000256" key="5">
    <source>
        <dbReference type="ARBA" id="ARBA00022692"/>
    </source>
</evidence>
<evidence type="ECO:0000256" key="10">
    <source>
        <dbReference type="ARBA" id="ARBA00022989"/>
    </source>
</evidence>
<evidence type="ECO:0000256" key="7">
    <source>
        <dbReference type="ARBA" id="ARBA00022801"/>
    </source>
</evidence>
<reference evidence="16" key="1">
    <citation type="submission" date="2016-10" db="EMBL/GenBank/DDBJ databases">
        <authorList>
            <person name="Benchimol M."/>
            <person name="Almeida L.G."/>
            <person name="Vasconcelos A.T."/>
            <person name="Perreira-Neves A."/>
            <person name="Rosa I.A."/>
            <person name="Tasca T."/>
            <person name="Bogo M.R."/>
            <person name="de Souza W."/>
        </authorList>
    </citation>
    <scope>NUCLEOTIDE SEQUENCE [LARGE SCALE GENOMIC DNA]</scope>
    <source>
        <strain evidence="16">K</strain>
    </source>
</reference>
<evidence type="ECO:0000256" key="11">
    <source>
        <dbReference type="ARBA" id="ARBA00023098"/>
    </source>
</evidence>
<dbReference type="InterPro" id="IPR002921">
    <property type="entry name" value="Fungal_lipase-type"/>
</dbReference>
<keyword evidence="4" id="KW-0597">Phosphoprotein</keyword>
<evidence type="ECO:0000256" key="2">
    <source>
        <dbReference type="ARBA" id="ARBA00004651"/>
    </source>
</evidence>
<dbReference type="OrthoDB" id="438440at2759"/>
<dbReference type="PANTHER" id="PTHR45792">
    <property type="entry name" value="DIACYLGLYCEROL LIPASE HOMOLOG-RELATED"/>
    <property type="match status" value="1"/>
</dbReference>
<keyword evidence="3" id="KW-1003">Cell membrane</keyword>
<dbReference type="SUPFAM" id="SSF53474">
    <property type="entry name" value="alpha/beta-Hydrolases"/>
    <property type="match status" value="2"/>
</dbReference>
<evidence type="ECO:0000256" key="3">
    <source>
        <dbReference type="ARBA" id="ARBA00022475"/>
    </source>
</evidence>
<comment type="caution">
    <text evidence="16">The sequence shown here is derived from an EMBL/GenBank/DDBJ whole genome shotgun (WGS) entry which is preliminary data.</text>
</comment>
<comment type="catalytic activity">
    <reaction evidence="13">
        <text>a 1,2-diacyl-sn-glycerol + H2O = a 2-acylglycerol + a fatty acid + H(+)</text>
        <dbReference type="Rhea" id="RHEA:33275"/>
        <dbReference type="ChEBI" id="CHEBI:15377"/>
        <dbReference type="ChEBI" id="CHEBI:15378"/>
        <dbReference type="ChEBI" id="CHEBI:17389"/>
        <dbReference type="ChEBI" id="CHEBI:17815"/>
        <dbReference type="ChEBI" id="CHEBI:28868"/>
        <dbReference type="EC" id="3.1.1.116"/>
    </reaction>
    <physiologicalReaction direction="left-to-right" evidence="13">
        <dbReference type="Rhea" id="RHEA:33276"/>
    </physiologicalReaction>
</comment>
<evidence type="ECO:0000259" key="15">
    <source>
        <dbReference type="Pfam" id="PF01764"/>
    </source>
</evidence>
<organism evidence="16 17">
    <name type="scientific">Tritrichomonas foetus</name>
    <dbReference type="NCBI Taxonomy" id="1144522"/>
    <lineage>
        <taxon>Eukaryota</taxon>
        <taxon>Metamonada</taxon>
        <taxon>Parabasalia</taxon>
        <taxon>Tritrichomonadida</taxon>
        <taxon>Tritrichomonadidae</taxon>
        <taxon>Tritrichomonas</taxon>
    </lineage>
</organism>
<dbReference type="VEuPathDB" id="TrichDB:TRFO_08527"/>
<keyword evidence="11" id="KW-0443">Lipid metabolism</keyword>
<evidence type="ECO:0000256" key="9">
    <source>
        <dbReference type="ARBA" id="ARBA00022963"/>
    </source>
</evidence>
<evidence type="ECO:0000256" key="6">
    <source>
        <dbReference type="ARBA" id="ARBA00022723"/>
    </source>
</evidence>
<comment type="subcellular location">
    <subcellularLocation>
        <location evidence="2">Cell membrane</location>
        <topology evidence="2">Multi-pass membrane protein</topology>
    </subcellularLocation>
</comment>
<accession>A0A1J4JP24</accession>
<gene>
    <name evidence="16" type="ORF">TRFO_08527</name>
</gene>
<dbReference type="GO" id="GO:0016298">
    <property type="term" value="F:lipase activity"/>
    <property type="evidence" value="ECO:0007669"/>
    <property type="project" value="TreeGrafter"/>
</dbReference>
<evidence type="ECO:0000256" key="14">
    <source>
        <dbReference type="ARBA" id="ARBA00026104"/>
    </source>
</evidence>
<evidence type="ECO:0000313" key="17">
    <source>
        <dbReference type="Proteomes" id="UP000179807"/>
    </source>
</evidence>
<dbReference type="GO" id="GO:0046872">
    <property type="term" value="F:metal ion binding"/>
    <property type="evidence" value="ECO:0007669"/>
    <property type="project" value="UniProtKB-KW"/>
</dbReference>
<keyword evidence="10" id="KW-1133">Transmembrane helix</keyword>
<keyword evidence="9" id="KW-0442">Lipid degradation</keyword>
<evidence type="ECO:0000313" key="16">
    <source>
        <dbReference type="EMBL" id="OHS99269.1"/>
    </source>
</evidence>
<dbReference type="EMBL" id="MLAK01001015">
    <property type="protein sequence ID" value="OHS99269.1"/>
    <property type="molecule type" value="Genomic_DNA"/>
</dbReference>
<keyword evidence="5" id="KW-0812">Transmembrane</keyword>
<feature type="domain" description="Fungal lipase-type" evidence="15">
    <location>
        <begin position="64"/>
        <end position="191"/>
    </location>
</feature>
<comment type="cofactor">
    <cofactor evidence="1">
        <name>Ca(2+)</name>
        <dbReference type="ChEBI" id="CHEBI:29108"/>
    </cofactor>
</comment>
<keyword evidence="6" id="KW-0479">Metal-binding</keyword>
<dbReference type="AlphaFoldDB" id="A0A1J4JP24"/>
<protein>
    <recommendedName>
        <fullName evidence="14">sn-1-specific diacylglycerol lipase</fullName>
        <ecNumber evidence="14">3.1.1.116</ecNumber>
    </recommendedName>
</protein>
<dbReference type="Pfam" id="PF01764">
    <property type="entry name" value="Lipase_3"/>
    <property type="match status" value="1"/>
</dbReference>
<evidence type="ECO:0000256" key="13">
    <source>
        <dbReference type="ARBA" id="ARBA00024531"/>
    </source>
</evidence>
<dbReference type="InterPro" id="IPR029058">
    <property type="entry name" value="AB_hydrolase_fold"/>
</dbReference>
<dbReference type="RefSeq" id="XP_068352406.1">
    <property type="nucleotide sequence ID" value="XM_068494345.1"/>
</dbReference>
<keyword evidence="12" id="KW-0472">Membrane</keyword>
<keyword evidence="17" id="KW-1185">Reference proteome</keyword>
<dbReference type="InterPro" id="IPR052214">
    <property type="entry name" value="DAG_Lipase-Related"/>
</dbReference>
<evidence type="ECO:0000256" key="4">
    <source>
        <dbReference type="ARBA" id="ARBA00022553"/>
    </source>
</evidence>
<name>A0A1J4JP24_9EUKA</name>
<evidence type="ECO:0000256" key="8">
    <source>
        <dbReference type="ARBA" id="ARBA00022837"/>
    </source>
</evidence>
<evidence type="ECO:0000256" key="12">
    <source>
        <dbReference type="ARBA" id="ARBA00023136"/>
    </source>
</evidence>
<keyword evidence="8" id="KW-0106">Calcium</keyword>